<comment type="caution">
    <text evidence="1">The sequence shown here is derived from an EMBL/GenBank/DDBJ whole genome shotgun (WGS) entry which is preliminary data.</text>
</comment>
<dbReference type="Proteomes" id="UP000253314">
    <property type="component" value="Unassembled WGS sequence"/>
</dbReference>
<evidence type="ECO:0000313" key="1">
    <source>
        <dbReference type="EMBL" id="RBW68131.1"/>
    </source>
</evidence>
<evidence type="ECO:0000313" key="2">
    <source>
        <dbReference type="Proteomes" id="UP000253314"/>
    </source>
</evidence>
<organism evidence="1 2">
    <name type="scientific">Bacillus taeanensis</name>
    <dbReference type="NCBI Taxonomy" id="273032"/>
    <lineage>
        <taxon>Bacteria</taxon>
        <taxon>Bacillati</taxon>
        <taxon>Bacillota</taxon>
        <taxon>Bacilli</taxon>
        <taxon>Bacillales</taxon>
        <taxon>Bacillaceae</taxon>
        <taxon>Bacillus</taxon>
    </lineage>
</organism>
<sequence length="73" mass="8193">MTREAGCCSWTSRKAENARLSATSIREAGWKAAFCLLDRFTYDLEPMAFAAGHLKKRKIGLDKNRGQTPVFVN</sequence>
<gene>
    <name evidence="1" type="ORF">DS031_18095</name>
</gene>
<keyword evidence="2" id="KW-1185">Reference proteome</keyword>
<accession>A0A366XW12</accession>
<dbReference type="AlphaFoldDB" id="A0A366XW12"/>
<reference evidence="1 2" key="1">
    <citation type="submission" date="2018-07" db="EMBL/GenBank/DDBJ databases">
        <title>Lottiidibacillus patelloidae gen. nov., sp. nov., isolated from the intestinal tract of a marine limpet and the reclassification of B. taeanensis BH030017T, B. algicola KMM 3737T and B. hwajinpoensis SW-72T as genus Lottiidibacillus.</title>
        <authorList>
            <person name="Liu R."/>
            <person name="Huang Z."/>
        </authorList>
    </citation>
    <scope>NUCLEOTIDE SEQUENCE [LARGE SCALE GENOMIC DNA]</scope>
    <source>
        <strain evidence="1 2">BH030017</strain>
    </source>
</reference>
<dbReference type="EMBL" id="QOCW01000024">
    <property type="protein sequence ID" value="RBW68131.1"/>
    <property type="molecule type" value="Genomic_DNA"/>
</dbReference>
<proteinExistence type="predicted"/>
<name>A0A366XW12_9BACI</name>
<protein>
    <submittedName>
        <fullName evidence="1">Uncharacterized protein</fullName>
    </submittedName>
</protein>